<dbReference type="Proteomes" id="UP000115385">
    <property type="component" value="Genome"/>
</dbReference>
<protein>
    <submittedName>
        <fullName evidence="1">X protein</fullName>
    </submittedName>
</protein>
<sequence length="97" mass="11127">MSETTTHSPTIPDTTNDDVFIEMCRMVDNLLSQSETDGQDTNQSSIPITIEEVNSDAESSDLWTYYDFTDGRDYYYDDNDSDIYELMAECNHGEWGN</sequence>
<reference evidence="1 2" key="1">
    <citation type="submission" date="2013-04" db="EMBL/GenBank/DDBJ databases">
        <title>Complete genome sequence of Eggplant mottled dwarf nucleorhabdovirus.</title>
        <authorList>
            <person name="Babaei G."/>
            <person name="Koohi Habibi M."/>
            <person name="Massah A."/>
            <person name="Dizadji A."/>
        </authorList>
    </citation>
    <scope>NUCLEOTIDE SEQUENCE [LARGE SCALE GENOMIC DNA]</scope>
    <source>
        <strain evidence="1">Iran/SH-eg</strain>
    </source>
</reference>
<accession>A0A059T9W6</accession>
<dbReference type="EMBL" id="KC905081">
    <property type="protein sequence ID" value="AHL89002.1"/>
    <property type="molecule type" value="Viral_cRNA"/>
</dbReference>
<organism evidence="1 2">
    <name type="scientific">Eggplant mottled dwarf virus</name>
    <dbReference type="NCBI Taxonomy" id="488317"/>
    <lineage>
        <taxon>Viruses</taxon>
        <taxon>Riboviria</taxon>
        <taxon>Orthornavirae</taxon>
        <taxon>Negarnaviricota</taxon>
        <taxon>Haploviricotina</taxon>
        <taxon>Monjiviricetes</taxon>
        <taxon>Mononegavirales</taxon>
        <taxon>Rhabdoviridae</taxon>
        <taxon>Betarhabdovirinae</taxon>
        <taxon>Alphanucleorhabdovirus</taxon>
        <taxon>Alphanucleorhabdovirus melongenae</taxon>
    </lineage>
</organism>
<evidence type="ECO:0000313" key="1">
    <source>
        <dbReference type="EMBL" id="AHL89002.1"/>
    </source>
</evidence>
<evidence type="ECO:0000313" key="2">
    <source>
        <dbReference type="Proteomes" id="UP000115385"/>
    </source>
</evidence>
<name>A0A059T9W6_9RHAB</name>
<proteinExistence type="predicted"/>
<gene>
    <name evidence="1" type="primary">X</name>
</gene>